<evidence type="ECO:0000313" key="4">
    <source>
        <dbReference type="EMBL" id="KAK1614440.1"/>
    </source>
</evidence>
<feature type="domain" description="Pollen allergen Poa p IX/Phl p VI" evidence="3">
    <location>
        <begin position="72"/>
        <end position="163"/>
    </location>
</feature>
<dbReference type="SUPFAM" id="SSF81736">
    <property type="entry name" value="Group V grass pollen allergen"/>
    <property type="match status" value="2"/>
</dbReference>
<accession>A0AAD8R5E6</accession>
<comment type="similarity">
    <text evidence="1">Belongs to the Poa p IX/Phl p VI allergen family.</text>
</comment>
<dbReference type="PRINTS" id="PR00833">
    <property type="entry name" value="POAALLERGEN"/>
</dbReference>
<gene>
    <name evidence="4" type="ORF">QYE76_019957</name>
</gene>
<dbReference type="InterPro" id="IPR035506">
    <property type="entry name" value="Pollen_allergen/Os"/>
</dbReference>
<reference evidence="4" key="1">
    <citation type="submission" date="2023-07" db="EMBL/GenBank/DDBJ databases">
        <title>A chromosome-level genome assembly of Lolium multiflorum.</title>
        <authorList>
            <person name="Chen Y."/>
            <person name="Copetti D."/>
            <person name="Kolliker R."/>
            <person name="Studer B."/>
        </authorList>
    </citation>
    <scope>NUCLEOTIDE SEQUENCE</scope>
    <source>
        <strain evidence="4">02402/16</strain>
        <tissue evidence="4">Leaf</tissue>
    </source>
</reference>
<comment type="caution">
    <text evidence="4">The sequence shown here is derived from an EMBL/GenBank/DDBJ whole genome shotgun (WGS) entry which is preliminary data.</text>
</comment>
<protein>
    <recommendedName>
        <fullName evidence="3">Pollen allergen Poa p IX/Phl p VI domain-containing protein</fullName>
    </recommendedName>
</protein>
<dbReference type="Proteomes" id="UP001231189">
    <property type="component" value="Unassembled WGS sequence"/>
</dbReference>
<dbReference type="AlphaFoldDB" id="A0AAD8R5E6"/>
<organism evidence="4 5">
    <name type="scientific">Lolium multiflorum</name>
    <name type="common">Italian ryegrass</name>
    <name type="synonym">Lolium perenne subsp. multiflorum</name>
    <dbReference type="NCBI Taxonomy" id="4521"/>
    <lineage>
        <taxon>Eukaryota</taxon>
        <taxon>Viridiplantae</taxon>
        <taxon>Streptophyta</taxon>
        <taxon>Embryophyta</taxon>
        <taxon>Tracheophyta</taxon>
        <taxon>Spermatophyta</taxon>
        <taxon>Magnoliopsida</taxon>
        <taxon>Liliopsida</taxon>
        <taxon>Poales</taxon>
        <taxon>Poaceae</taxon>
        <taxon>BOP clade</taxon>
        <taxon>Pooideae</taxon>
        <taxon>Poodae</taxon>
        <taxon>Poeae</taxon>
        <taxon>Poeae Chloroplast Group 2 (Poeae type)</taxon>
        <taxon>Loliodinae</taxon>
        <taxon>Loliinae</taxon>
        <taxon>Lolium</taxon>
    </lineage>
</organism>
<dbReference type="Gene3D" id="1.20.120.320">
    <property type="entry name" value="Group V grass pollen allergen"/>
    <property type="match status" value="2"/>
</dbReference>
<feature type="region of interest" description="Disordered" evidence="2">
    <location>
        <begin position="171"/>
        <end position="200"/>
    </location>
</feature>
<evidence type="ECO:0000259" key="3">
    <source>
        <dbReference type="Pfam" id="PF01620"/>
    </source>
</evidence>
<evidence type="ECO:0000313" key="5">
    <source>
        <dbReference type="Proteomes" id="UP001231189"/>
    </source>
</evidence>
<proteinExistence type="inferred from homology"/>
<dbReference type="EMBL" id="JAUUTY010000006">
    <property type="protein sequence ID" value="KAK1614440.1"/>
    <property type="molecule type" value="Genomic_DNA"/>
</dbReference>
<feature type="compositionally biased region" description="Low complexity" evidence="2">
    <location>
        <begin position="175"/>
        <end position="184"/>
    </location>
</feature>
<evidence type="ECO:0000256" key="2">
    <source>
        <dbReference type="SAM" id="MobiDB-lite"/>
    </source>
</evidence>
<evidence type="ECO:0000256" key="1">
    <source>
        <dbReference type="ARBA" id="ARBA00008818"/>
    </source>
</evidence>
<sequence>MPERVLFSTMINRAIKDAYVSTSAINVASEERFSVFVFTLTEALRVMAATVEAHAIKPAAEEEVAGGAKEPAGDQLVIEKMDAAVKAAADASKEAPLSDKFLVFEATFSKAFKDEMGPAYDENKAIPQLNAAYKEAYKATVAATPEKRFDAFLNGLTKYIMAISQTAAKTGAGSKPAAEATTEPAAKDATKPAPEAAVKPAAEAAYKPVAQAAAKPAGGAVGGYNL</sequence>
<keyword evidence="5" id="KW-1185">Reference proteome</keyword>
<dbReference type="InterPro" id="IPR002914">
    <property type="entry name" value="Poa_pIX/Phl_pVI"/>
</dbReference>
<dbReference type="Pfam" id="PF01620">
    <property type="entry name" value="Pollen_allerg_2"/>
    <property type="match status" value="1"/>
</dbReference>
<feature type="compositionally biased region" description="Low complexity" evidence="2">
    <location>
        <begin position="191"/>
        <end position="200"/>
    </location>
</feature>
<name>A0AAD8R5E6_LOLMU</name>